<sequence length="171" mass="18516">MRLVCLAAVAGVWLFATPADAAESVVLKYSILRESISVPELTTFVETGELSPALRAYLAMAGKKPEELRKVLTQEIKVNALFLDKVLNNPLGEIALTQVSDVIHTGSGANVQALRGALMSSALPNNKITLIEVLQNYPTPEVHVEGDRLADVYKQVRRLAEGLPNLGDLIK</sequence>
<dbReference type="Pfam" id="PF07176">
    <property type="entry name" value="DUF1400"/>
    <property type="match status" value="1"/>
</dbReference>
<keyword evidence="1" id="KW-0732">Signal</keyword>
<feature type="domain" description="DUF1400" evidence="2">
    <location>
        <begin position="21"/>
        <end position="144"/>
    </location>
</feature>
<dbReference type="RefSeq" id="WP_199294842.1">
    <property type="nucleotide sequence ID" value="NZ_JAMPKK010000066.1"/>
</dbReference>
<keyword evidence="3" id="KW-0378">Hydrolase</keyword>
<proteinExistence type="predicted"/>
<reference evidence="3 4" key="1">
    <citation type="submission" date="2022-04" db="EMBL/GenBank/DDBJ databases">
        <title>Positive selection, recombination, and allopatry shape intraspecific diversity of widespread and dominant cyanobacteria.</title>
        <authorList>
            <person name="Wei J."/>
            <person name="Shu W."/>
            <person name="Hu C."/>
        </authorList>
    </citation>
    <scope>NUCLEOTIDE SEQUENCE [LARGE SCALE GENOMIC DNA]</scope>
    <source>
        <strain evidence="3 4">GB2-A5</strain>
    </source>
</reference>
<evidence type="ECO:0000256" key="1">
    <source>
        <dbReference type="SAM" id="SignalP"/>
    </source>
</evidence>
<feature type="signal peptide" evidence="1">
    <location>
        <begin position="1"/>
        <end position="21"/>
    </location>
</feature>
<feature type="chain" id="PRO_5045138429" evidence="1">
    <location>
        <begin position="22"/>
        <end position="171"/>
    </location>
</feature>
<dbReference type="Proteomes" id="UP001442494">
    <property type="component" value="Unassembled WGS sequence"/>
</dbReference>
<evidence type="ECO:0000313" key="4">
    <source>
        <dbReference type="Proteomes" id="UP001442494"/>
    </source>
</evidence>
<protein>
    <submittedName>
        <fullName evidence="3">Alpha/beta hydrolase</fullName>
    </submittedName>
</protein>
<evidence type="ECO:0000313" key="3">
    <source>
        <dbReference type="EMBL" id="MEP0867329.1"/>
    </source>
</evidence>
<keyword evidence="4" id="KW-1185">Reference proteome</keyword>
<dbReference type="EMBL" id="JAMPKK010000066">
    <property type="protein sequence ID" value="MEP0867329.1"/>
    <property type="molecule type" value="Genomic_DNA"/>
</dbReference>
<dbReference type="InterPro" id="IPR010802">
    <property type="entry name" value="DUF1400"/>
</dbReference>
<dbReference type="GO" id="GO:0016787">
    <property type="term" value="F:hydrolase activity"/>
    <property type="evidence" value="ECO:0007669"/>
    <property type="project" value="UniProtKB-KW"/>
</dbReference>
<name>A0ABV0JV35_9CYAN</name>
<evidence type="ECO:0000259" key="2">
    <source>
        <dbReference type="Pfam" id="PF07176"/>
    </source>
</evidence>
<organism evidence="3 4">
    <name type="scientific">Funiculus sociatus GB2-A5</name>
    <dbReference type="NCBI Taxonomy" id="2933946"/>
    <lineage>
        <taxon>Bacteria</taxon>
        <taxon>Bacillati</taxon>
        <taxon>Cyanobacteriota</taxon>
        <taxon>Cyanophyceae</taxon>
        <taxon>Coleofasciculales</taxon>
        <taxon>Coleofasciculaceae</taxon>
        <taxon>Funiculus</taxon>
    </lineage>
</organism>
<gene>
    <name evidence="3" type="ORF">NDI37_23030</name>
</gene>
<accession>A0ABV0JV35</accession>
<comment type="caution">
    <text evidence="3">The sequence shown here is derived from an EMBL/GenBank/DDBJ whole genome shotgun (WGS) entry which is preliminary data.</text>
</comment>